<dbReference type="AlphaFoldDB" id="A0A0S6VYZ5"/>
<dbReference type="Proteomes" id="UP000030700">
    <property type="component" value="Unassembled WGS sequence"/>
</dbReference>
<dbReference type="CDD" id="cd17033">
    <property type="entry name" value="DR1245-like"/>
    <property type="match status" value="1"/>
</dbReference>
<evidence type="ECO:0000313" key="1">
    <source>
        <dbReference type="EMBL" id="GAK50678.1"/>
    </source>
</evidence>
<dbReference type="InterPro" id="IPR019660">
    <property type="entry name" value="Put_sensory_transdc_reg_YbjN"/>
</dbReference>
<protein>
    <submittedName>
        <fullName evidence="1">Uncharacterized protein</fullName>
    </submittedName>
</protein>
<sequence length="414" mass="46481">MTQSEFSQGFVHWLRKEGYQVGLMNIDVYIEKLKKQVNDTEKMSKVMNVVSKTMTQEKHQSSVAININKDQIVQGITPFLSLADVLGFQIGTSNEILPMIYCDDLTTNDIVKRFDNFLNVASPMTRIGISTNTHNSELIKVLSETFAANSPKCSVTIIPVLIYFNEDIYNESIKVLLSKASHGSFWGNIHLNARFVNVPKKLVIKAEEGVLSKALSSIGEIFGGNPYRFTEKELEVVLGLANKEVNVSTTASTNLERRFSMSNSIFNTVVEFFQKDEWNVKQIEDKPAFRMGYQGDNGSWTCIARVREEQKQFIFLSILDANAPSNKLAAMAEFLTRANFGLNIGNFEMDYSDGEIRYRTYISTEGGTLTYEMVKDAVYVNIIMMDKYFPGIMSVMYAGISPADAIAKIEGGES</sequence>
<dbReference type="HOGENOM" id="CLU_663358_0_0_0"/>
<accession>A0A0S6VYZ5</accession>
<proteinExistence type="predicted"/>
<reference evidence="1" key="1">
    <citation type="journal article" date="2015" name="PeerJ">
        <title>First genomic representation of candidate bacterial phylum KSB3 points to enhanced environmental sensing as a trigger of wastewater bulking.</title>
        <authorList>
            <person name="Sekiguchi Y."/>
            <person name="Ohashi A."/>
            <person name="Parks D.H."/>
            <person name="Yamauchi T."/>
            <person name="Tyson G.W."/>
            <person name="Hugenholtz P."/>
        </authorList>
    </citation>
    <scope>NUCLEOTIDE SEQUENCE [LARGE SCALE GENOMIC DNA]</scope>
</reference>
<dbReference type="EMBL" id="DF820456">
    <property type="protein sequence ID" value="GAK50678.1"/>
    <property type="molecule type" value="Genomic_DNA"/>
</dbReference>
<evidence type="ECO:0000313" key="2">
    <source>
        <dbReference type="Proteomes" id="UP000030700"/>
    </source>
</evidence>
<gene>
    <name evidence="1" type="ORF">U14_01911</name>
</gene>
<name>A0A0S6VYZ5_9BACT</name>
<keyword evidence="2" id="KW-1185">Reference proteome</keyword>
<organism evidence="1">
    <name type="scientific">Candidatus Moduliflexus flocculans</name>
    <dbReference type="NCBI Taxonomy" id="1499966"/>
    <lineage>
        <taxon>Bacteria</taxon>
        <taxon>Candidatus Moduliflexota</taxon>
        <taxon>Candidatus Moduliflexia</taxon>
        <taxon>Candidatus Moduliflexales</taxon>
        <taxon>Candidatus Moduliflexaceae</taxon>
    </lineage>
</organism>
<dbReference type="Pfam" id="PF10722">
    <property type="entry name" value="YbjN"/>
    <property type="match status" value="1"/>
</dbReference>